<dbReference type="EMBL" id="QEXL01000008">
    <property type="protein sequence ID" value="RBM07500.1"/>
    <property type="molecule type" value="Genomic_DNA"/>
</dbReference>
<comment type="caution">
    <text evidence="1">The sequence shown here is derived from an EMBL/GenBank/DDBJ whole genome shotgun (WGS) entry which is preliminary data.</text>
</comment>
<sequence>MSVRDILRDAIQKKVVVGFTFDGKNYIGSPHALGEGDGGELVLISRGEDAHEKGVPPTGQWSCLRLADISDAKLLPEEPFHVGHPDAHALKALHKIDIRVA</sequence>
<dbReference type="RefSeq" id="WP_113595837.1">
    <property type="nucleotide sequence ID" value="NZ_QEXL01000008.1"/>
</dbReference>
<dbReference type="AlphaFoldDB" id="A0A365YWV7"/>
<evidence type="ECO:0000313" key="2">
    <source>
        <dbReference type="Proteomes" id="UP000252680"/>
    </source>
</evidence>
<gene>
    <name evidence="1" type="ORF">NJLHNGOC_07625</name>
</gene>
<proteinExistence type="predicted"/>
<organism evidence="1 2">
    <name type="scientific">Novacetimonas cocois</name>
    <dbReference type="NCBI Taxonomy" id="1747507"/>
    <lineage>
        <taxon>Bacteria</taxon>
        <taxon>Pseudomonadati</taxon>
        <taxon>Pseudomonadota</taxon>
        <taxon>Alphaproteobacteria</taxon>
        <taxon>Acetobacterales</taxon>
        <taxon>Acetobacteraceae</taxon>
        <taxon>Novacetimonas</taxon>
    </lineage>
</organism>
<reference evidence="1 2" key="1">
    <citation type="submission" date="2018-05" db="EMBL/GenBank/DDBJ databases">
        <title>Komagataeibacter cocois sp. nov., for a novel cellulose- producing strain isolated from coconut milk.</title>
        <authorList>
            <person name="Liu L."/>
            <person name="Wang Y."/>
            <person name="Liu S."/>
            <person name="Bi J."/>
            <person name="Chen H."/>
            <person name="Deng J."/>
            <person name="Zhang C."/>
            <person name="Hu Q."/>
            <person name="Li C."/>
        </authorList>
    </citation>
    <scope>NUCLEOTIDE SEQUENCE [LARGE SCALE GENOMIC DNA]</scope>
    <source>
        <strain evidence="1 2">WE7</strain>
    </source>
</reference>
<accession>A0A365YWV7</accession>
<protein>
    <submittedName>
        <fullName evidence="1">Uncharacterized protein</fullName>
    </submittedName>
</protein>
<dbReference type="OrthoDB" id="7268773at2"/>
<dbReference type="Proteomes" id="UP000252680">
    <property type="component" value="Unassembled WGS sequence"/>
</dbReference>
<evidence type="ECO:0000313" key="1">
    <source>
        <dbReference type="EMBL" id="RBM07500.1"/>
    </source>
</evidence>
<name>A0A365YWV7_9PROT</name>
<keyword evidence="2" id="KW-1185">Reference proteome</keyword>